<keyword evidence="13" id="KW-0325">Glycoprotein</keyword>
<dbReference type="GO" id="GO:0035804">
    <property type="term" value="F:structural constituent of egg coat"/>
    <property type="evidence" value="ECO:0007669"/>
    <property type="project" value="UniProtKB-UniRule"/>
</dbReference>
<dbReference type="GO" id="GO:0035803">
    <property type="term" value="P:egg coat formation"/>
    <property type="evidence" value="ECO:0007669"/>
    <property type="project" value="UniProtKB-UniRule"/>
</dbReference>
<dbReference type="PRINTS" id="PR00023">
    <property type="entry name" value="ZPELLUCIDA"/>
</dbReference>
<evidence type="ECO:0000256" key="5">
    <source>
        <dbReference type="ARBA" id="ARBA00022525"/>
    </source>
</evidence>
<evidence type="ECO:0000256" key="14">
    <source>
        <dbReference type="RuleBase" id="RU367066"/>
    </source>
</evidence>
<evidence type="ECO:0000256" key="10">
    <source>
        <dbReference type="ARBA" id="ARBA00022989"/>
    </source>
</evidence>
<keyword evidence="17" id="KW-1185">Reference proteome</keyword>
<evidence type="ECO:0000256" key="9">
    <source>
        <dbReference type="ARBA" id="ARBA00022729"/>
    </source>
</evidence>
<dbReference type="GO" id="GO:0007339">
    <property type="term" value="P:binding of sperm to zona pellucida"/>
    <property type="evidence" value="ECO:0007669"/>
    <property type="project" value="UniProtKB-UniRule"/>
</dbReference>
<evidence type="ECO:0000256" key="3">
    <source>
        <dbReference type="ARBA" id="ARBA00017980"/>
    </source>
</evidence>
<keyword evidence="12 14" id="KW-1015">Disulfide bond</keyword>
<evidence type="ECO:0000256" key="7">
    <source>
        <dbReference type="ARBA" id="ARBA00022685"/>
    </source>
</evidence>
<dbReference type="InterPro" id="IPR017977">
    <property type="entry name" value="ZP_dom_CS"/>
</dbReference>
<sequence>RYGNVSSMPLQPTWFPFITTVSSDELLVFSLRLMTEDWTTPRSSLVFNLGDVFYVEASLESKNHLPFLLFIDFCVATSSADITSTPRYEVIAHNGCLMDGTQDDSSSAFKASRPQAHKLQFMVDTFWFLDSQASTIYITCSLRAAPDTQTPDPMNKACSYNKTSSR</sequence>
<organism evidence="16 17">
    <name type="scientific">Engystomops pustulosus</name>
    <name type="common">Tungara frog</name>
    <name type="synonym">Physalaemus pustulosus</name>
    <dbReference type="NCBI Taxonomy" id="76066"/>
    <lineage>
        <taxon>Eukaryota</taxon>
        <taxon>Metazoa</taxon>
        <taxon>Chordata</taxon>
        <taxon>Craniata</taxon>
        <taxon>Vertebrata</taxon>
        <taxon>Euteleostomi</taxon>
        <taxon>Amphibia</taxon>
        <taxon>Batrachia</taxon>
        <taxon>Anura</taxon>
        <taxon>Neobatrachia</taxon>
        <taxon>Hyloidea</taxon>
        <taxon>Leptodactylidae</taxon>
        <taxon>Leiuperinae</taxon>
        <taxon>Engystomops</taxon>
    </lineage>
</organism>
<keyword evidence="9 14" id="KW-0732">Signal</keyword>
<keyword evidence="11" id="KW-0472">Membrane</keyword>
<dbReference type="PANTHER" id="PTHR11576:SF2">
    <property type="entry name" value="ZONA PELLUCIDA SPERM-BINDING PROTEIN 3"/>
    <property type="match status" value="1"/>
</dbReference>
<dbReference type="GO" id="GO:0005886">
    <property type="term" value="C:plasma membrane"/>
    <property type="evidence" value="ECO:0007669"/>
    <property type="project" value="UniProtKB-SubCell"/>
</dbReference>
<evidence type="ECO:0000313" key="17">
    <source>
        <dbReference type="Proteomes" id="UP000824782"/>
    </source>
</evidence>
<dbReference type="InterPro" id="IPR001507">
    <property type="entry name" value="ZP_dom"/>
</dbReference>
<keyword evidence="6 14" id="KW-0272">Extracellular matrix</keyword>
<comment type="function">
    <text evidence="14">Component of the zona pellucida, an extracellular matrix surrounding oocytes which mediates sperm binding, induction of the acrosome reaction and prevents post-fertilization polyspermy. The zona pellucida is composed of 3 to 4 glycoproteins, ZP1, ZP2, ZP3, and ZP4. ZP3 is essential for sperm binding and zona matrix formation.</text>
</comment>
<dbReference type="FunFam" id="2.60.40.4100:FF:000002">
    <property type="entry name" value="Zona pellucida sperm-binding protein 3"/>
    <property type="match status" value="1"/>
</dbReference>
<keyword evidence="5 14" id="KW-0964">Secreted</keyword>
<dbReference type="InterPro" id="IPR042235">
    <property type="entry name" value="ZP-C_dom"/>
</dbReference>
<dbReference type="GO" id="GO:0032190">
    <property type="term" value="F:acrosin binding"/>
    <property type="evidence" value="ECO:0007669"/>
    <property type="project" value="TreeGrafter"/>
</dbReference>
<feature type="non-terminal residue" evidence="16">
    <location>
        <position position="1"/>
    </location>
</feature>
<keyword evidence="8" id="KW-0812">Transmembrane</keyword>
<dbReference type="Gene3D" id="2.60.40.4100">
    <property type="entry name" value="Zona pellucida, ZP-C domain"/>
    <property type="match status" value="1"/>
</dbReference>
<evidence type="ECO:0000313" key="16">
    <source>
        <dbReference type="EMBL" id="KAG8534491.1"/>
    </source>
</evidence>
<dbReference type="InterPro" id="IPR048290">
    <property type="entry name" value="ZP_chr"/>
</dbReference>
<dbReference type="EMBL" id="WNYA01103745">
    <property type="protein sequence ID" value="KAG8534491.1"/>
    <property type="molecule type" value="Genomic_DNA"/>
</dbReference>
<evidence type="ECO:0000256" key="2">
    <source>
        <dbReference type="ARBA" id="ARBA00006735"/>
    </source>
</evidence>
<accession>A0AAV6YCD4</accession>
<dbReference type="SMART" id="SM00241">
    <property type="entry name" value="ZP"/>
    <property type="match status" value="1"/>
</dbReference>
<keyword evidence="10" id="KW-1133">Transmembrane helix</keyword>
<reference evidence="16" key="1">
    <citation type="thesis" date="2020" institute="ProQuest LLC" country="789 East Eisenhower Parkway, Ann Arbor, MI, USA">
        <title>Comparative Genomics and Chromosome Evolution.</title>
        <authorList>
            <person name="Mudd A.B."/>
        </authorList>
    </citation>
    <scope>NUCLEOTIDE SEQUENCE</scope>
    <source>
        <strain evidence="16">237g6f4</strain>
        <tissue evidence="16">Blood</tissue>
    </source>
</reference>
<keyword evidence="4 14" id="KW-1003">Cell membrane</keyword>
<dbReference type="PROSITE" id="PS51034">
    <property type="entry name" value="ZP_2"/>
    <property type="match status" value="1"/>
</dbReference>
<dbReference type="InterPro" id="IPR055355">
    <property type="entry name" value="ZP-C"/>
</dbReference>
<evidence type="ECO:0000256" key="12">
    <source>
        <dbReference type="ARBA" id="ARBA00023157"/>
    </source>
</evidence>
<protein>
    <recommendedName>
        <fullName evidence="3 14">Zona pellucida sperm-binding protein 3</fullName>
    </recommendedName>
</protein>
<dbReference type="Pfam" id="PF00100">
    <property type="entry name" value="Zona_pellucida"/>
    <property type="match status" value="1"/>
</dbReference>
<dbReference type="PANTHER" id="PTHR11576">
    <property type="entry name" value="ZONA PELLUCIDA SPERM-BINDING PROTEIN 3"/>
    <property type="match status" value="1"/>
</dbReference>
<evidence type="ECO:0000256" key="8">
    <source>
        <dbReference type="ARBA" id="ARBA00022692"/>
    </source>
</evidence>
<comment type="domain">
    <text evidence="14">The ZP domain is involved in the polymerization of the ZP proteins to form the zona pellucida.</text>
</comment>
<comment type="subcellular location">
    <subcellularLocation>
        <location evidence="1">Secreted</location>
        <location evidence="1">Extracellular space</location>
        <location evidence="1">Extracellular matrix</location>
    </subcellularLocation>
    <subcellularLocation>
        <location evidence="14">Zona pellucida</location>
    </subcellularLocation>
    <subcellularLocation>
        <location evidence="14">Cell membrane</location>
        <topology evidence="14">Single-pass type I membrane protein</topology>
    </subcellularLocation>
</comment>
<dbReference type="GO" id="GO:2000344">
    <property type="term" value="P:positive regulation of acrosome reaction"/>
    <property type="evidence" value="ECO:0007669"/>
    <property type="project" value="UniProtKB-UniRule"/>
</dbReference>
<comment type="similarity">
    <text evidence="2 14">Belongs to the ZP domain family. ZPC subfamily.</text>
</comment>
<name>A0AAV6YCD4_ENGPU</name>
<dbReference type="Proteomes" id="UP000824782">
    <property type="component" value="Unassembled WGS sequence"/>
</dbReference>
<feature type="domain" description="ZP" evidence="15">
    <location>
        <begin position="1"/>
        <end position="165"/>
    </location>
</feature>
<comment type="PTM">
    <text evidence="14">Proteolytically cleaved before the transmembrane segment to yield the secreted ectodomain incorporated in the zona pellucida.</text>
</comment>
<dbReference type="GO" id="GO:0035805">
    <property type="term" value="C:egg coat"/>
    <property type="evidence" value="ECO:0007669"/>
    <property type="project" value="UniProtKB-SubCell"/>
</dbReference>
<evidence type="ECO:0000256" key="11">
    <source>
        <dbReference type="ARBA" id="ARBA00023136"/>
    </source>
</evidence>
<dbReference type="AlphaFoldDB" id="A0AAV6YCD4"/>
<evidence type="ECO:0000256" key="6">
    <source>
        <dbReference type="ARBA" id="ARBA00022530"/>
    </source>
</evidence>
<dbReference type="PROSITE" id="PS00682">
    <property type="entry name" value="ZP_1"/>
    <property type="match status" value="1"/>
</dbReference>
<evidence type="ECO:0000256" key="13">
    <source>
        <dbReference type="ARBA" id="ARBA00023180"/>
    </source>
</evidence>
<comment type="caution">
    <text evidence="16">The sequence shown here is derived from an EMBL/GenBank/DDBJ whole genome shotgun (WGS) entry which is preliminary data.</text>
</comment>
<proteinExistence type="inferred from homology"/>
<keyword evidence="7 14" id="KW-0165">Cleavage on pair of basic residues</keyword>
<gene>
    <name evidence="16" type="ORF">GDO81_019362</name>
</gene>
<evidence type="ECO:0000256" key="4">
    <source>
        <dbReference type="ARBA" id="ARBA00022475"/>
    </source>
</evidence>
<evidence type="ECO:0000256" key="1">
    <source>
        <dbReference type="ARBA" id="ARBA00004498"/>
    </source>
</evidence>
<evidence type="ECO:0000259" key="15">
    <source>
        <dbReference type="PROSITE" id="PS51034"/>
    </source>
</evidence>